<dbReference type="Pfam" id="PF25954">
    <property type="entry name" value="Beta-barrel_RND_2"/>
    <property type="match status" value="1"/>
</dbReference>
<dbReference type="NCBIfam" id="TIGR01730">
    <property type="entry name" value="RND_mfp"/>
    <property type="match status" value="1"/>
</dbReference>
<evidence type="ECO:0000259" key="2">
    <source>
        <dbReference type="Pfam" id="PF25917"/>
    </source>
</evidence>
<gene>
    <name evidence="5" type="ORF">FHP25_18645</name>
</gene>
<dbReference type="PANTHER" id="PTHR30469:SF11">
    <property type="entry name" value="BLL4320 PROTEIN"/>
    <property type="match status" value="1"/>
</dbReference>
<dbReference type="Gene3D" id="1.10.287.470">
    <property type="entry name" value="Helix hairpin bin"/>
    <property type="match status" value="1"/>
</dbReference>
<dbReference type="Proteomes" id="UP000321638">
    <property type="component" value="Unassembled WGS sequence"/>
</dbReference>
<dbReference type="AlphaFoldDB" id="A0A5C8PJF4"/>
<evidence type="ECO:0000259" key="4">
    <source>
        <dbReference type="Pfam" id="PF25989"/>
    </source>
</evidence>
<dbReference type="InterPro" id="IPR058637">
    <property type="entry name" value="YknX-like_C"/>
</dbReference>
<organism evidence="5 6">
    <name type="scientific">Vineibacter terrae</name>
    <dbReference type="NCBI Taxonomy" id="2586908"/>
    <lineage>
        <taxon>Bacteria</taxon>
        <taxon>Pseudomonadati</taxon>
        <taxon>Pseudomonadota</taxon>
        <taxon>Alphaproteobacteria</taxon>
        <taxon>Hyphomicrobiales</taxon>
        <taxon>Vineibacter</taxon>
    </lineage>
</organism>
<dbReference type="Gene3D" id="2.40.30.170">
    <property type="match status" value="1"/>
</dbReference>
<evidence type="ECO:0000259" key="3">
    <source>
        <dbReference type="Pfam" id="PF25954"/>
    </source>
</evidence>
<protein>
    <submittedName>
        <fullName evidence="5">Efflux RND transporter periplasmic adaptor subunit</fullName>
    </submittedName>
</protein>
<dbReference type="Gene3D" id="2.40.50.100">
    <property type="match status" value="1"/>
</dbReference>
<feature type="domain" description="YknX-like C-terminal permuted SH3-like" evidence="4">
    <location>
        <begin position="280"/>
        <end position="346"/>
    </location>
</feature>
<dbReference type="Pfam" id="PF25989">
    <property type="entry name" value="YknX_C"/>
    <property type="match status" value="1"/>
</dbReference>
<dbReference type="GO" id="GO:0015562">
    <property type="term" value="F:efflux transmembrane transporter activity"/>
    <property type="evidence" value="ECO:0007669"/>
    <property type="project" value="TreeGrafter"/>
</dbReference>
<sequence>MTAIGLIGGLAVAGYVWLSLMPPGQAGKPAPSANAGPAPVAVEITPVGRGTVQRELQAVGSLRSNEAVMIRPEIAGRITQILFDEGQKARKGDPLVRLDAAIAQAQVDQATASLILSRANHERAADLVRKGVGTQRAYEEALAKLRADEAALALAQATLDKTTLVAPFDGVLGLRRVSVGDYVNPGQDLVNIENIDTLKVDFRVPEIHALRLATGQSIKVVLDAIPDSAFDGKVYAIDPAHDPNGRAVILRARISNSKGHLRSGMFARVTLLIDERDDAIMIPETALVPVGDEKFVYRVVDDNAVLTKVRLGQRRGGKVEIVDGLTADAMIVTEGAMKLRDGVAVRRAASKAP</sequence>
<dbReference type="InterPro" id="IPR058625">
    <property type="entry name" value="MdtA-like_BSH"/>
</dbReference>
<dbReference type="Gene3D" id="2.40.420.20">
    <property type="match status" value="1"/>
</dbReference>
<dbReference type="SUPFAM" id="SSF111369">
    <property type="entry name" value="HlyD-like secretion proteins"/>
    <property type="match status" value="1"/>
</dbReference>
<keyword evidence="6" id="KW-1185">Reference proteome</keyword>
<dbReference type="GO" id="GO:1990281">
    <property type="term" value="C:efflux pump complex"/>
    <property type="evidence" value="ECO:0007669"/>
    <property type="project" value="TreeGrafter"/>
</dbReference>
<dbReference type="Pfam" id="PF25917">
    <property type="entry name" value="BSH_RND"/>
    <property type="match status" value="1"/>
</dbReference>
<evidence type="ECO:0000313" key="5">
    <source>
        <dbReference type="EMBL" id="TXL73946.1"/>
    </source>
</evidence>
<proteinExistence type="inferred from homology"/>
<feature type="domain" description="Multidrug resistance protein MdtA-like barrel-sandwich hybrid" evidence="2">
    <location>
        <begin position="67"/>
        <end position="191"/>
    </location>
</feature>
<dbReference type="RefSeq" id="WP_147848471.1">
    <property type="nucleotide sequence ID" value="NZ_VDUZ01000021.1"/>
</dbReference>
<dbReference type="InterPro" id="IPR058792">
    <property type="entry name" value="Beta-barrel_RND_2"/>
</dbReference>
<name>A0A5C8PJF4_9HYPH</name>
<evidence type="ECO:0000313" key="6">
    <source>
        <dbReference type="Proteomes" id="UP000321638"/>
    </source>
</evidence>
<feature type="domain" description="CusB-like beta-barrel" evidence="3">
    <location>
        <begin position="200"/>
        <end position="271"/>
    </location>
</feature>
<dbReference type="FunFam" id="2.40.30.170:FF:000010">
    <property type="entry name" value="Efflux RND transporter periplasmic adaptor subunit"/>
    <property type="match status" value="1"/>
</dbReference>
<dbReference type="OrthoDB" id="9806939at2"/>
<accession>A0A5C8PJF4</accession>
<dbReference type="EMBL" id="VDUZ01000021">
    <property type="protein sequence ID" value="TXL73946.1"/>
    <property type="molecule type" value="Genomic_DNA"/>
</dbReference>
<dbReference type="InterPro" id="IPR006143">
    <property type="entry name" value="RND_pump_MFP"/>
</dbReference>
<evidence type="ECO:0000256" key="1">
    <source>
        <dbReference type="ARBA" id="ARBA00009477"/>
    </source>
</evidence>
<dbReference type="PANTHER" id="PTHR30469">
    <property type="entry name" value="MULTIDRUG RESISTANCE PROTEIN MDTA"/>
    <property type="match status" value="1"/>
</dbReference>
<comment type="similarity">
    <text evidence="1">Belongs to the membrane fusion protein (MFP) (TC 8.A.1) family.</text>
</comment>
<reference evidence="5 6" key="1">
    <citation type="submission" date="2019-06" db="EMBL/GenBank/DDBJ databases">
        <title>New taxonomy in bacterial strain CC-CFT640, isolated from vineyard.</title>
        <authorList>
            <person name="Lin S.-Y."/>
            <person name="Tsai C.-F."/>
            <person name="Young C.-C."/>
        </authorList>
    </citation>
    <scope>NUCLEOTIDE SEQUENCE [LARGE SCALE GENOMIC DNA]</scope>
    <source>
        <strain evidence="5 6">CC-CFT640</strain>
    </source>
</reference>
<comment type="caution">
    <text evidence="5">The sequence shown here is derived from an EMBL/GenBank/DDBJ whole genome shotgun (WGS) entry which is preliminary data.</text>
</comment>